<evidence type="ECO:0000313" key="2">
    <source>
        <dbReference type="EMBL" id="KAJ8399358.1"/>
    </source>
</evidence>
<sequence length="160" mass="17192">MRAACLVLRFHFSGADSWACHHADGKYDEPSGAFGAEENNSQDGGVATTNTDVADTVTPVPFLWLSAEITAFGDRSTQGVQTKATCPSGEEQVQVSCEPRSLQGLCDIRDGAQEGQQPPGPGPIRYTPTAQTNRACMRPDGLLRFYSPLEQMADHRASGF</sequence>
<gene>
    <name evidence="2" type="ORF">AAFF_G00413960</name>
</gene>
<organism evidence="2 3">
    <name type="scientific">Aldrovandia affinis</name>
    <dbReference type="NCBI Taxonomy" id="143900"/>
    <lineage>
        <taxon>Eukaryota</taxon>
        <taxon>Metazoa</taxon>
        <taxon>Chordata</taxon>
        <taxon>Craniata</taxon>
        <taxon>Vertebrata</taxon>
        <taxon>Euteleostomi</taxon>
        <taxon>Actinopterygii</taxon>
        <taxon>Neopterygii</taxon>
        <taxon>Teleostei</taxon>
        <taxon>Notacanthiformes</taxon>
        <taxon>Halosauridae</taxon>
        <taxon>Aldrovandia</taxon>
    </lineage>
</organism>
<evidence type="ECO:0000313" key="3">
    <source>
        <dbReference type="Proteomes" id="UP001221898"/>
    </source>
</evidence>
<dbReference type="AlphaFoldDB" id="A0AAD7WJQ7"/>
<keyword evidence="3" id="KW-1185">Reference proteome</keyword>
<protein>
    <submittedName>
        <fullName evidence="2">Uncharacterized protein</fullName>
    </submittedName>
</protein>
<comment type="caution">
    <text evidence="2">The sequence shown here is derived from an EMBL/GenBank/DDBJ whole genome shotgun (WGS) entry which is preliminary data.</text>
</comment>
<name>A0AAD7WJQ7_9TELE</name>
<accession>A0AAD7WJQ7</accession>
<dbReference type="EMBL" id="JAINUG010000084">
    <property type="protein sequence ID" value="KAJ8399358.1"/>
    <property type="molecule type" value="Genomic_DNA"/>
</dbReference>
<reference evidence="2" key="1">
    <citation type="journal article" date="2023" name="Science">
        <title>Genome structures resolve the early diversification of teleost fishes.</title>
        <authorList>
            <person name="Parey E."/>
            <person name="Louis A."/>
            <person name="Montfort J."/>
            <person name="Bouchez O."/>
            <person name="Roques C."/>
            <person name="Iampietro C."/>
            <person name="Lluch J."/>
            <person name="Castinel A."/>
            <person name="Donnadieu C."/>
            <person name="Desvignes T."/>
            <person name="Floi Bucao C."/>
            <person name="Jouanno E."/>
            <person name="Wen M."/>
            <person name="Mejri S."/>
            <person name="Dirks R."/>
            <person name="Jansen H."/>
            <person name="Henkel C."/>
            <person name="Chen W.J."/>
            <person name="Zahm M."/>
            <person name="Cabau C."/>
            <person name="Klopp C."/>
            <person name="Thompson A.W."/>
            <person name="Robinson-Rechavi M."/>
            <person name="Braasch I."/>
            <person name="Lecointre G."/>
            <person name="Bobe J."/>
            <person name="Postlethwait J.H."/>
            <person name="Berthelot C."/>
            <person name="Roest Crollius H."/>
            <person name="Guiguen Y."/>
        </authorList>
    </citation>
    <scope>NUCLEOTIDE SEQUENCE</scope>
    <source>
        <strain evidence="2">NC1722</strain>
    </source>
</reference>
<proteinExistence type="predicted"/>
<evidence type="ECO:0000256" key="1">
    <source>
        <dbReference type="SAM" id="MobiDB-lite"/>
    </source>
</evidence>
<dbReference type="Proteomes" id="UP001221898">
    <property type="component" value="Unassembled WGS sequence"/>
</dbReference>
<feature type="region of interest" description="Disordered" evidence="1">
    <location>
        <begin position="31"/>
        <end position="51"/>
    </location>
</feature>